<evidence type="ECO:0000313" key="2">
    <source>
        <dbReference type="Proteomes" id="UP001159363"/>
    </source>
</evidence>
<keyword evidence="2" id="KW-1185">Reference proteome</keyword>
<name>A0ABQ9IKF5_9NEOP</name>
<gene>
    <name evidence="1" type="ORF">PR048_002009</name>
</gene>
<dbReference type="EMBL" id="JARBHB010000001">
    <property type="protein sequence ID" value="KAJ8896665.1"/>
    <property type="molecule type" value="Genomic_DNA"/>
</dbReference>
<protein>
    <submittedName>
        <fullName evidence="1">Uncharacterized protein</fullName>
    </submittedName>
</protein>
<organism evidence="1 2">
    <name type="scientific">Dryococelus australis</name>
    <dbReference type="NCBI Taxonomy" id="614101"/>
    <lineage>
        <taxon>Eukaryota</taxon>
        <taxon>Metazoa</taxon>
        <taxon>Ecdysozoa</taxon>
        <taxon>Arthropoda</taxon>
        <taxon>Hexapoda</taxon>
        <taxon>Insecta</taxon>
        <taxon>Pterygota</taxon>
        <taxon>Neoptera</taxon>
        <taxon>Polyneoptera</taxon>
        <taxon>Phasmatodea</taxon>
        <taxon>Verophasmatodea</taxon>
        <taxon>Anareolatae</taxon>
        <taxon>Phasmatidae</taxon>
        <taxon>Eurycanthinae</taxon>
        <taxon>Dryococelus</taxon>
    </lineage>
</organism>
<proteinExistence type="predicted"/>
<comment type="caution">
    <text evidence="1">The sequence shown here is derived from an EMBL/GenBank/DDBJ whole genome shotgun (WGS) entry which is preliminary data.</text>
</comment>
<dbReference type="Proteomes" id="UP001159363">
    <property type="component" value="Chromosome 1"/>
</dbReference>
<reference evidence="1 2" key="1">
    <citation type="submission" date="2023-02" db="EMBL/GenBank/DDBJ databases">
        <title>LHISI_Scaffold_Assembly.</title>
        <authorList>
            <person name="Stuart O.P."/>
            <person name="Cleave R."/>
            <person name="Magrath M.J.L."/>
            <person name="Mikheyev A.S."/>
        </authorList>
    </citation>
    <scope>NUCLEOTIDE SEQUENCE [LARGE SCALE GENOMIC DNA]</scope>
    <source>
        <strain evidence="1">Daus_M_001</strain>
        <tissue evidence="1">Leg muscle</tissue>
    </source>
</reference>
<accession>A0ABQ9IKF5</accession>
<sequence>MITAQKIKGASRVSRTGKLWTQYLEQIDLVRLFIRAEGTGDWQMYLYCVKEMLPHLRQGGRGEVADVAWRQEDFVQARLMAVLHSTATMFRAHNFQSSSVSVGIEGMKTMVGSSLGNVKLSRKNRVNPLASMTRSVIIRDEIVPVCPQQLFMRIVWAIHHQGEVLIVYLKYELAPRPHSLFDDVYMRKTAMSSLLQVFSHQCPHRINKANPIIIYGGYILHVVYVVKHYFTSTVVVFDGYRESLSTKEEERKCSASFKCSRNIELDKSTAVRTSQRDFLKNTHNKEQLIRLLMENFEHAGFVVIQTLADADILIVETALRNDTVDKAKENTSINVLSPGNNTTPVKLFNIFEIQKDLRDSKNLLLFFHSDTGDTTSAIFGKGKKKAWKLLEQKPHLRGVVSVFNSPSATVEDLTSTGHKFVMYLYTSENFSSMNGLCGHLYGRTAARQAVTASFDLANLPPTGAACIQHSHRTYLQVYKFMLQ</sequence>
<evidence type="ECO:0000313" key="1">
    <source>
        <dbReference type="EMBL" id="KAJ8896665.1"/>
    </source>
</evidence>